<keyword evidence="4" id="KW-1185">Reference proteome</keyword>
<comment type="caution">
    <text evidence="3">The sequence shown here is derived from an EMBL/GenBank/DDBJ whole genome shotgun (WGS) entry which is preliminary data.</text>
</comment>
<dbReference type="GO" id="GO:0003700">
    <property type="term" value="F:DNA-binding transcription factor activity"/>
    <property type="evidence" value="ECO:0007669"/>
    <property type="project" value="TreeGrafter"/>
</dbReference>
<dbReference type="SUPFAM" id="SSF47413">
    <property type="entry name" value="lambda repressor-like DNA-binding domains"/>
    <property type="match status" value="1"/>
</dbReference>
<gene>
    <name evidence="3" type="ORF">D7V94_19315</name>
</gene>
<evidence type="ECO:0000259" key="2">
    <source>
        <dbReference type="PROSITE" id="PS50943"/>
    </source>
</evidence>
<dbReference type="PROSITE" id="PS50943">
    <property type="entry name" value="HTH_CROC1"/>
    <property type="match status" value="1"/>
</dbReference>
<dbReference type="GO" id="GO:0005829">
    <property type="term" value="C:cytosol"/>
    <property type="evidence" value="ECO:0007669"/>
    <property type="project" value="TreeGrafter"/>
</dbReference>
<dbReference type="PANTHER" id="PTHR46797:SF1">
    <property type="entry name" value="METHYLPHOSPHONATE SYNTHASE"/>
    <property type="match status" value="1"/>
</dbReference>
<name>A0A3A9AAJ0_9FIRM</name>
<dbReference type="Pfam" id="PF13560">
    <property type="entry name" value="HTH_31"/>
    <property type="match status" value="1"/>
</dbReference>
<sequence>MGRRVESQELAALGERIRERRMELRLSQEALAEKAGISANTVSRIEGGQMAMGIGTFINLVQAMDADADSLLGVISDSGKKRHGDIFHRISHLREPEREIVLRTIEALVESLRRGR</sequence>
<dbReference type="AlphaFoldDB" id="A0A3A9AAJ0"/>
<feature type="domain" description="HTH cro/C1-type" evidence="2">
    <location>
        <begin position="17"/>
        <end position="71"/>
    </location>
</feature>
<dbReference type="EMBL" id="RAYQ01000028">
    <property type="protein sequence ID" value="RKI88387.1"/>
    <property type="molecule type" value="Genomic_DNA"/>
</dbReference>
<evidence type="ECO:0000313" key="4">
    <source>
        <dbReference type="Proteomes" id="UP000280696"/>
    </source>
</evidence>
<dbReference type="InterPro" id="IPR050807">
    <property type="entry name" value="TransReg_Diox_bact_type"/>
</dbReference>
<dbReference type="InterPro" id="IPR010982">
    <property type="entry name" value="Lambda_DNA-bd_dom_sf"/>
</dbReference>
<dbReference type="CDD" id="cd00093">
    <property type="entry name" value="HTH_XRE"/>
    <property type="match status" value="1"/>
</dbReference>
<reference evidence="3 4" key="1">
    <citation type="submission" date="2018-09" db="EMBL/GenBank/DDBJ databases">
        <title>Murine metabolic-syndrome-specific gut microbial biobank.</title>
        <authorList>
            <person name="Liu C."/>
        </authorList>
    </citation>
    <scope>NUCLEOTIDE SEQUENCE [LARGE SCALE GENOMIC DNA]</scope>
    <source>
        <strain evidence="3 4">0.1xD8-82</strain>
    </source>
</reference>
<evidence type="ECO:0000256" key="1">
    <source>
        <dbReference type="ARBA" id="ARBA00023125"/>
    </source>
</evidence>
<dbReference type="GO" id="GO:0003677">
    <property type="term" value="F:DNA binding"/>
    <property type="evidence" value="ECO:0007669"/>
    <property type="project" value="UniProtKB-KW"/>
</dbReference>
<dbReference type="Gene3D" id="1.10.260.40">
    <property type="entry name" value="lambda repressor-like DNA-binding domains"/>
    <property type="match status" value="1"/>
</dbReference>
<dbReference type="Proteomes" id="UP000280696">
    <property type="component" value="Unassembled WGS sequence"/>
</dbReference>
<evidence type="ECO:0000313" key="3">
    <source>
        <dbReference type="EMBL" id="RKI88387.1"/>
    </source>
</evidence>
<protein>
    <submittedName>
        <fullName evidence="3">XRE family transcriptional regulator</fullName>
    </submittedName>
</protein>
<dbReference type="InterPro" id="IPR001387">
    <property type="entry name" value="Cro/C1-type_HTH"/>
</dbReference>
<accession>A0A3A9AAJ0</accession>
<dbReference type="OrthoDB" id="6386941at2"/>
<keyword evidence="1" id="KW-0238">DNA-binding</keyword>
<dbReference type="SMART" id="SM00530">
    <property type="entry name" value="HTH_XRE"/>
    <property type="match status" value="1"/>
</dbReference>
<dbReference type="PANTHER" id="PTHR46797">
    <property type="entry name" value="HTH-TYPE TRANSCRIPTIONAL REGULATOR"/>
    <property type="match status" value="1"/>
</dbReference>
<organism evidence="3 4">
    <name type="scientific">Parablautia intestinalis</name>
    <dbReference type="NCBI Taxonomy" id="2320100"/>
    <lineage>
        <taxon>Bacteria</taxon>
        <taxon>Bacillati</taxon>
        <taxon>Bacillota</taxon>
        <taxon>Clostridia</taxon>
        <taxon>Lachnospirales</taxon>
        <taxon>Lachnospiraceae</taxon>
        <taxon>Parablautia</taxon>
    </lineage>
</organism>
<proteinExistence type="predicted"/>